<feature type="binding site" evidence="9">
    <location>
        <begin position="11"/>
        <end position="13"/>
    </location>
    <ligand>
        <name>substrate</name>
    </ligand>
</feature>
<accession>D7BHC6</accession>
<keyword evidence="4 9" id="KW-0418">Kinase</keyword>
<evidence type="ECO:0000259" key="12">
    <source>
        <dbReference type="Pfam" id="PF00294"/>
    </source>
</evidence>
<dbReference type="EC" id="2.7.1.15" evidence="9 10"/>
<dbReference type="InterPro" id="IPR011611">
    <property type="entry name" value="PfkB_dom"/>
</dbReference>
<feature type="domain" description="Carbohydrate kinase PfkB" evidence="12">
    <location>
        <begin position="1"/>
        <end position="291"/>
    </location>
</feature>
<evidence type="ECO:0000256" key="11">
    <source>
        <dbReference type="SAM" id="MobiDB-lite"/>
    </source>
</evidence>
<keyword evidence="6 9" id="KW-0460">Magnesium</keyword>
<dbReference type="InterPro" id="IPR029056">
    <property type="entry name" value="Ribokinase-like"/>
</dbReference>
<gene>
    <name evidence="9" type="primary">rbsK</name>
    <name evidence="13" type="ordered locus">Mesil_0220</name>
</gene>
<dbReference type="GO" id="GO:0019303">
    <property type="term" value="P:D-ribose catabolic process"/>
    <property type="evidence" value="ECO:0007669"/>
    <property type="project" value="UniProtKB-UniRule"/>
</dbReference>
<dbReference type="InterPro" id="IPR002139">
    <property type="entry name" value="Ribo/fructo_kinase"/>
</dbReference>
<dbReference type="KEGG" id="msv:Mesil_0220"/>
<feature type="binding site" evidence="9">
    <location>
        <begin position="39"/>
        <end position="43"/>
    </location>
    <ligand>
        <name>substrate</name>
    </ligand>
</feature>
<evidence type="ECO:0000256" key="1">
    <source>
        <dbReference type="ARBA" id="ARBA00022679"/>
    </source>
</evidence>
<evidence type="ECO:0000313" key="13">
    <source>
        <dbReference type="EMBL" id="ADH62164.1"/>
    </source>
</evidence>
<keyword evidence="3 9" id="KW-0547">Nucleotide-binding</keyword>
<dbReference type="GO" id="GO:0046872">
    <property type="term" value="F:metal ion binding"/>
    <property type="evidence" value="ECO:0007669"/>
    <property type="project" value="UniProtKB-KW"/>
</dbReference>
<dbReference type="HOGENOM" id="CLU_027634_2_0_0"/>
<keyword evidence="7 9" id="KW-0630">Potassium</keyword>
<evidence type="ECO:0000256" key="4">
    <source>
        <dbReference type="ARBA" id="ARBA00022777"/>
    </source>
</evidence>
<dbReference type="GO" id="GO:0005524">
    <property type="term" value="F:ATP binding"/>
    <property type="evidence" value="ECO:0007669"/>
    <property type="project" value="UniProtKB-UniRule"/>
</dbReference>
<protein>
    <recommendedName>
        <fullName evidence="9 10">Ribokinase</fullName>
        <shortName evidence="9">RK</shortName>
        <ecNumber evidence="9 10">2.7.1.15</ecNumber>
    </recommendedName>
</protein>
<feature type="binding site" evidence="9">
    <location>
        <position position="288"/>
    </location>
    <ligand>
        <name>K(+)</name>
        <dbReference type="ChEBI" id="CHEBI:29103"/>
    </ligand>
</feature>
<evidence type="ECO:0000256" key="8">
    <source>
        <dbReference type="ARBA" id="ARBA00023277"/>
    </source>
</evidence>
<feature type="binding site" evidence="9">
    <location>
        <begin position="217"/>
        <end position="222"/>
    </location>
    <ligand>
        <name>ATP</name>
        <dbReference type="ChEBI" id="CHEBI:30616"/>
    </ligand>
</feature>
<dbReference type="AlphaFoldDB" id="D7BHC6"/>
<proteinExistence type="inferred from homology"/>
<feature type="active site" description="Proton acceptor" evidence="9">
    <location>
        <position position="249"/>
    </location>
</feature>
<evidence type="ECO:0000256" key="7">
    <source>
        <dbReference type="ARBA" id="ARBA00022958"/>
    </source>
</evidence>
<organism evidence="13 14">
    <name type="scientific">Allomeiothermus silvanus (strain ATCC 700542 / DSM 9946 / NBRC 106475 / NCIMB 13440 / VI-R2)</name>
    <name type="common">Thermus silvanus</name>
    <dbReference type="NCBI Taxonomy" id="526227"/>
    <lineage>
        <taxon>Bacteria</taxon>
        <taxon>Thermotogati</taxon>
        <taxon>Deinococcota</taxon>
        <taxon>Deinococci</taxon>
        <taxon>Thermales</taxon>
        <taxon>Thermaceae</taxon>
        <taxon>Allomeiothermus</taxon>
    </lineage>
</organism>
<feature type="binding site" evidence="9">
    <location>
        <position position="282"/>
    </location>
    <ligand>
        <name>K(+)</name>
        <dbReference type="ChEBI" id="CHEBI:29103"/>
    </ligand>
</feature>
<keyword evidence="1 9" id="KW-0808">Transferase</keyword>
<keyword evidence="5 9" id="KW-0067">ATP-binding</keyword>
<comment type="caution">
    <text evidence="9">Lacks conserved residue(s) required for the propagation of feature annotation.</text>
</comment>
<feature type="binding site" evidence="9">
    <location>
        <position position="181"/>
    </location>
    <ligand>
        <name>ATP</name>
        <dbReference type="ChEBI" id="CHEBI:30616"/>
    </ligand>
</feature>
<dbReference type="Proteomes" id="UP000001916">
    <property type="component" value="Chromosome"/>
</dbReference>
<feature type="binding site" evidence="9">
    <location>
        <position position="243"/>
    </location>
    <ligand>
        <name>K(+)</name>
        <dbReference type="ChEBI" id="CHEBI:29103"/>
    </ligand>
</feature>
<feature type="binding site" evidence="9">
    <location>
        <begin position="248"/>
        <end position="249"/>
    </location>
    <ligand>
        <name>ATP</name>
        <dbReference type="ChEBI" id="CHEBI:30616"/>
    </ligand>
</feature>
<comment type="function">
    <text evidence="9">Catalyzes the phosphorylation of ribose at O-5 in a reaction requiring ATP and magnesium. The resulting D-ribose-5-phosphate can then be used either for sythesis of nucleotides, histidine, and tryptophan, or as a component of the pentose phosphate pathway.</text>
</comment>
<dbReference type="SUPFAM" id="SSF53613">
    <property type="entry name" value="Ribokinase-like"/>
    <property type="match status" value="1"/>
</dbReference>
<keyword evidence="14" id="KW-1185">Reference proteome</keyword>
<dbReference type="UniPathway" id="UPA00916">
    <property type="reaction ID" value="UER00889"/>
</dbReference>
<feature type="region of interest" description="Disordered" evidence="11">
    <location>
        <begin position="282"/>
        <end position="305"/>
    </location>
</feature>
<evidence type="ECO:0000256" key="3">
    <source>
        <dbReference type="ARBA" id="ARBA00022741"/>
    </source>
</evidence>
<name>D7BHC6_ALLS1</name>
<dbReference type="PRINTS" id="PR00990">
    <property type="entry name" value="RIBOKINASE"/>
</dbReference>
<keyword evidence="8 9" id="KW-0119">Carbohydrate metabolism</keyword>
<dbReference type="PANTHER" id="PTHR10584">
    <property type="entry name" value="SUGAR KINASE"/>
    <property type="match status" value="1"/>
</dbReference>
<evidence type="ECO:0000256" key="6">
    <source>
        <dbReference type="ARBA" id="ARBA00022842"/>
    </source>
</evidence>
<comment type="similarity">
    <text evidence="9">Belongs to the carbohydrate kinase PfkB family. Ribokinase subfamily.</text>
</comment>
<feature type="binding site" evidence="9">
    <location>
        <position position="249"/>
    </location>
    <ligand>
        <name>substrate</name>
    </ligand>
</feature>
<comment type="cofactor">
    <cofactor evidence="9">
        <name>Mg(2+)</name>
        <dbReference type="ChEBI" id="CHEBI:18420"/>
    </cofactor>
    <text evidence="9">Requires a divalent cation, most likely magnesium in vivo, as an electrophilic catalyst to aid phosphoryl group transfer. It is the chelate of the metal and the nucleotide that is the actual substrate.</text>
</comment>
<comment type="subunit">
    <text evidence="9">Homodimer.</text>
</comment>
<dbReference type="Gene3D" id="3.40.1190.20">
    <property type="match status" value="1"/>
</dbReference>
<evidence type="ECO:0000256" key="10">
    <source>
        <dbReference type="NCBIfam" id="TIGR02152"/>
    </source>
</evidence>
<comment type="subcellular location">
    <subcellularLocation>
        <location evidence="9">Cytoplasm</location>
    </subcellularLocation>
</comment>
<comment type="catalytic activity">
    <reaction evidence="9">
        <text>D-ribose + ATP = D-ribose 5-phosphate + ADP + H(+)</text>
        <dbReference type="Rhea" id="RHEA:13697"/>
        <dbReference type="ChEBI" id="CHEBI:15378"/>
        <dbReference type="ChEBI" id="CHEBI:30616"/>
        <dbReference type="ChEBI" id="CHEBI:47013"/>
        <dbReference type="ChEBI" id="CHEBI:78346"/>
        <dbReference type="ChEBI" id="CHEBI:456216"/>
        <dbReference type="EC" id="2.7.1.15"/>
    </reaction>
</comment>
<dbReference type="eggNOG" id="COG0524">
    <property type="taxonomic scope" value="Bacteria"/>
</dbReference>
<dbReference type="EMBL" id="CP002042">
    <property type="protein sequence ID" value="ADH62164.1"/>
    <property type="molecule type" value="Genomic_DNA"/>
</dbReference>
<dbReference type="GO" id="GO:0005829">
    <property type="term" value="C:cytosol"/>
    <property type="evidence" value="ECO:0007669"/>
    <property type="project" value="TreeGrafter"/>
</dbReference>
<dbReference type="CDD" id="cd01174">
    <property type="entry name" value="ribokinase"/>
    <property type="match status" value="1"/>
</dbReference>
<dbReference type="PANTHER" id="PTHR10584:SF166">
    <property type="entry name" value="RIBOKINASE"/>
    <property type="match status" value="1"/>
</dbReference>
<evidence type="ECO:0000256" key="5">
    <source>
        <dbReference type="ARBA" id="ARBA00022840"/>
    </source>
</evidence>
<dbReference type="Pfam" id="PF00294">
    <property type="entry name" value="PfkB"/>
    <property type="match status" value="1"/>
</dbReference>
<evidence type="ECO:0000313" key="14">
    <source>
        <dbReference type="Proteomes" id="UP000001916"/>
    </source>
</evidence>
<keyword evidence="2 9" id="KW-0479">Metal-binding</keyword>
<feature type="binding site" evidence="9">
    <location>
        <position position="245"/>
    </location>
    <ligand>
        <name>K(+)</name>
        <dbReference type="ChEBI" id="CHEBI:29103"/>
    </ligand>
</feature>
<comment type="pathway">
    <text evidence="9">Carbohydrate metabolism; D-ribose degradation; D-ribose 5-phosphate from beta-D-ribopyranose: step 2/2.</text>
</comment>
<feature type="binding site" evidence="9">
    <location>
        <position position="284"/>
    </location>
    <ligand>
        <name>K(+)</name>
        <dbReference type="ChEBI" id="CHEBI:29103"/>
    </ligand>
</feature>
<keyword evidence="9" id="KW-0963">Cytoplasm</keyword>
<evidence type="ECO:0000256" key="2">
    <source>
        <dbReference type="ARBA" id="ARBA00022723"/>
    </source>
</evidence>
<sequence>MPDIIVVGSINMDLVVRVQRHPLPGETLLGSDYQTFPGGKGANQAVAAARAGGSVRMIGCLGSDSFGAQLLEGLLQDGIDTHWIKRVEGPSGVAFIVVNAQGQNSIIVAPGSNYRLLPEDLKAEVFRGAKVILLQLEVPLPTVLEAARRGKEAGTTVILNAAPARSLSADALHDVDLLVVNEFEAGIVLEQKAPQGIEEALAAAQSLRERVSSVVITLGAEGCVWADTSGQGYVPAFQVQPVDTTAAGDAFVGMLASRLAKGEALAPALRWASAAGALATTQEGAQPSLPTEAEVESFLAGRSSP</sequence>
<feature type="binding site" evidence="9">
    <location>
        <position position="279"/>
    </location>
    <ligand>
        <name>K(+)</name>
        <dbReference type="ChEBI" id="CHEBI:29103"/>
    </ligand>
</feature>
<feature type="binding site" evidence="9">
    <location>
        <position position="137"/>
    </location>
    <ligand>
        <name>substrate</name>
    </ligand>
</feature>
<reference evidence="13 14" key="1">
    <citation type="journal article" date="2010" name="Stand. Genomic Sci.">
        <title>Complete genome sequence of Meiothermus silvanus type strain (VI-R2).</title>
        <authorList>
            <person name="Sikorski J."/>
            <person name="Tindall B.J."/>
            <person name="Lowry S."/>
            <person name="Lucas S."/>
            <person name="Nolan M."/>
            <person name="Copeland A."/>
            <person name="Glavina Del Rio T."/>
            <person name="Tice H."/>
            <person name="Cheng J.F."/>
            <person name="Han C."/>
            <person name="Pitluck S."/>
            <person name="Liolios K."/>
            <person name="Ivanova N."/>
            <person name="Mavromatis K."/>
            <person name="Mikhailova N."/>
            <person name="Pati A."/>
            <person name="Goodwin L."/>
            <person name="Chen A."/>
            <person name="Palaniappan K."/>
            <person name="Land M."/>
            <person name="Hauser L."/>
            <person name="Chang Y.J."/>
            <person name="Jeffries C.D."/>
            <person name="Rohde M."/>
            <person name="Goker M."/>
            <person name="Woyke T."/>
            <person name="Bristow J."/>
            <person name="Eisen J.A."/>
            <person name="Markowitz V."/>
            <person name="Hugenholtz P."/>
            <person name="Kyrpides N.C."/>
            <person name="Klenk H.P."/>
            <person name="Lapidus A."/>
        </authorList>
    </citation>
    <scope>NUCLEOTIDE SEQUENCE [LARGE SCALE GENOMIC DNA]</scope>
    <source>
        <strain evidence="14">ATCC 700542 / DSM 9946 / VI-R2</strain>
    </source>
</reference>
<dbReference type="NCBIfam" id="TIGR02152">
    <property type="entry name" value="D_ribokin_bact"/>
    <property type="match status" value="1"/>
</dbReference>
<dbReference type="HAMAP" id="MF_01987">
    <property type="entry name" value="Ribokinase"/>
    <property type="match status" value="1"/>
</dbReference>
<dbReference type="RefSeq" id="WP_013156771.1">
    <property type="nucleotide sequence ID" value="NC_014212.1"/>
</dbReference>
<dbReference type="GO" id="GO:0004747">
    <property type="term" value="F:ribokinase activity"/>
    <property type="evidence" value="ECO:0007669"/>
    <property type="project" value="UniProtKB-UniRule"/>
</dbReference>
<evidence type="ECO:0000256" key="9">
    <source>
        <dbReference type="HAMAP-Rule" id="MF_01987"/>
    </source>
</evidence>
<dbReference type="InterPro" id="IPR011877">
    <property type="entry name" value="Ribokinase"/>
</dbReference>
<comment type="activity regulation">
    <text evidence="9">Activated by a monovalent cation that binds near, but not in, the active site. The most likely occupant of the site in vivo is potassium. Ion binding induces a conformational change that may alter substrate affinity.</text>
</comment>
<dbReference type="STRING" id="526227.Mesil_0220"/>